<evidence type="ECO:0000259" key="3">
    <source>
        <dbReference type="SMART" id="SM00062"/>
    </source>
</evidence>
<keyword evidence="2" id="KW-0732">Signal</keyword>
<dbReference type="Proteomes" id="UP000664904">
    <property type="component" value="Chromosome"/>
</dbReference>
<dbReference type="SUPFAM" id="SSF53850">
    <property type="entry name" value="Periplasmic binding protein-like II"/>
    <property type="match status" value="1"/>
</dbReference>
<accession>A0A975DEM9</accession>
<comment type="similarity">
    <text evidence="1">Belongs to the bacterial solute-binding protein 3 family.</text>
</comment>
<reference evidence="4" key="1">
    <citation type="submission" date="2021-03" db="EMBL/GenBank/DDBJ databases">
        <title>Complete Genome of Pseudoalteromonas xiamenensis STKMTI.2, a new potential marine bacterium producing anti-Vibrio compounds.</title>
        <authorList>
            <person name="Handayani D.P."/>
            <person name="Isnansetyo A."/>
            <person name="Istiqomah I."/>
            <person name="Jumina J."/>
        </authorList>
    </citation>
    <scope>NUCLEOTIDE SEQUENCE</scope>
    <source>
        <strain evidence="4">STKMTI.2</strain>
    </source>
</reference>
<organism evidence="4 5">
    <name type="scientific">Pseudoalteromonas xiamenensis</name>
    <dbReference type="NCBI Taxonomy" id="882626"/>
    <lineage>
        <taxon>Bacteria</taxon>
        <taxon>Pseudomonadati</taxon>
        <taxon>Pseudomonadota</taxon>
        <taxon>Gammaproteobacteria</taxon>
        <taxon>Alteromonadales</taxon>
        <taxon>Pseudoalteromonadaceae</taxon>
        <taxon>Pseudoalteromonas</taxon>
    </lineage>
</organism>
<sequence length="252" mass="29111">MKPILQRGELRIAMYQHDTPPFYFTQDNALTGLDVELMQGFANHLGIPARFLRHAKTLNEAVQMVEEGKADIAICKLSITFNRAQKVLFTKPYIRLRKALLINRVLLQKQQGKRSKYETIQTLEGKLAVIGNSSYEDYAKQRFVHMEIVPYPTWQDAVNAVRQQQVVAAFRDEVEIKKVIVDNNNDAVNVMTVVLDNDFDNKGIAVSRDAGYLKYLLELYMDNLNLELTANRVLFDYPKLIEHIHRNQLKED</sequence>
<dbReference type="Pfam" id="PF00497">
    <property type="entry name" value="SBP_bac_3"/>
    <property type="match status" value="1"/>
</dbReference>
<dbReference type="SMART" id="SM00062">
    <property type="entry name" value="PBPb"/>
    <property type="match status" value="1"/>
</dbReference>
<evidence type="ECO:0000256" key="1">
    <source>
        <dbReference type="ARBA" id="ARBA00010333"/>
    </source>
</evidence>
<dbReference type="PANTHER" id="PTHR35936">
    <property type="entry name" value="MEMBRANE-BOUND LYTIC MUREIN TRANSGLYCOSYLASE F"/>
    <property type="match status" value="1"/>
</dbReference>
<dbReference type="RefSeq" id="WP_208842018.1">
    <property type="nucleotide sequence ID" value="NZ_CP072133.1"/>
</dbReference>
<dbReference type="EMBL" id="CP072133">
    <property type="protein sequence ID" value="QTH70423.1"/>
    <property type="molecule type" value="Genomic_DNA"/>
</dbReference>
<evidence type="ECO:0000313" key="5">
    <source>
        <dbReference type="Proteomes" id="UP000664904"/>
    </source>
</evidence>
<evidence type="ECO:0000256" key="2">
    <source>
        <dbReference type="ARBA" id="ARBA00022729"/>
    </source>
</evidence>
<keyword evidence="5" id="KW-1185">Reference proteome</keyword>
<dbReference type="AlphaFoldDB" id="A0A975DEM9"/>
<proteinExistence type="inferred from homology"/>
<dbReference type="PANTHER" id="PTHR35936:SF19">
    <property type="entry name" value="AMINO-ACID-BINDING PROTEIN YXEM-RELATED"/>
    <property type="match status" value="1"/>
</dbReference>
<protein>
    <submittedName>
        <fullName evidence="4">Transporter substrate-binding domain-containing protein</fullName>
    </submittedName>
</protein>
<gene>
    <name evidence="4" type="ORF">J5O05_10470</name>
</gene>
<feature type="domain" description="Solute-binding protein family 3/N-terminal" evidence="3">
    <location>
        <begin position="9"/>
        <end position="232"/>
    </location>
</feature>
<dbReference type="InterPro" id="IPR001638">
    <property type="entry name" value="Solute-binding_3/MltF_N"/>
</dbReference>
<dbReference type="Gene3D" id="3.40.190.10">
    <property type="entry name" value="Periplasmic binding protein-like II"/>
    <property type="match status" value="2"/>
</dbReference>
<name>A0A975DEM9_9GAMM</name>
<evidence type="ECO:0000313" key="4">
    <source>
        <dbReference type="EMBL" id="QTH70423.1"/>
    </source>
</evidence>
<dbReference type="KEGG" id="pxi:J5O05_10470"/>